<gene>
    <name evidence="1" type="ORF">CTEN210_06065</name>
</gene>
<reference evidence="1 2" key="1">
    <citation type="journal article" date="2021" name="Sci. Rep.">
        <title>The genome of the diatom Chaetoceros tenuissimus carries an ancient integrated fragment of an extant virus.</title>
        <authorList>
            <person name="Hongo Y."/>
            <person name="Kimura K."/>
            <person name="Takaki Y."/>
            <person name="Yoshida Y."/>
            <person name="Baba S."/>
            <person name="Kobayashi G."/>
            <person name="Nagasaki K."/>
            <person name="Hano T."/>
            <person name="Tomaru Y."/>
        </authorList>
    </citation>
    <scope>NUCLEOTIDE SEQUENCE [LARGE SCALE GENOMIC DNA]</scope>
    <source>
        <strain evidence="1 2">NIES-3715</strain>
    </source>
</reference>
<sequence>MATSVIRLSYKDLVNKTPFAISCAKRAFCERGCFGALSIYDIPEWKDACKQVLNVGKKLALDPCEEAVKARKECQADVRVGPGWLGSPGKETHSLQSGYYANLKNEEEMFSNVNNDSEQVWSVNRWPSELAHDGKSFQQSVKSAGKIMYDVSLLTLDLAQTAAVEIMSEKYSQPCADVVPNLRNLAENSNFLPSRLVYYDAKYERDDHVMQEADDSKCRKYWLPWHLDFNLATAFAPDEALSGKSDSSMIWNDDKNPEMEAGLMLRNPDGSIVPAAIGRDSILIQLGAHAQLVSGSVLKAHMQLLKRVVKKI</sequence>
<dbReference type="Gene3D" id="2.60.120.330">
    <property type="entry name" value="B-lactam Antibiotic, Isopenicillin N Synthase, Chain"/>
    <property type="match status" value="1"/>
</dbReference>
<protein>
    <submittedName>
        <fullName evidence="1">Uncharacterized protein</fullName>
    </submittedName>
</protein>
<proteinExistence type="predicted"/>
<dbReference type="AlphaFoldDB" id="A0AAD3CRT8"/>
<dbReference type="InterPro" id="IPR027443">
    <property type="entry name" value="IPNS-like_sf"/>
</dbReference>
<keyword evidence="2" id="KW-1185">Reference proteome</keyword>
<dbReference type="Proteomes" id="UP001054902">
    <property type="component" value="Unassembled WGS sequence"/>
</dbReference>
<name>A0AAD3CRT8_9STRA</name>
<evidence type="ECO:0000313" key="2">
    <source>
        <dbReference type="Proteomes" id="UP001054902"/>
    </source>
</evidence>
<organism evidence="1 2">
    <name type="scientific">Chaetoceros tenuissimus</name>
    <dbReference type="NCBI Taxonomy" id="426638"/>
    <lineage>
        <taxon>Eukaryota</taxon>
        <taxon>Sar</taxon>
        <taxon>Stramenopiles</taxon>
        <taxon>Ochrophyta</taxon>
        <taxon>Bacillariophyta</taxon>
        <taxon>Coscinodiscophyceae</taxon>
        <taxon>Chaetocerotophycidae</taxon>
        <taxon>Chaetocerotales</taxon>
        <taxon>Chaetocerotaceae</taxon>
        <taxon>Chaetoceros</taxon>
    </lineage>
</organism>
<dbReference type="PANTHER" id="PTHR48420">
    <property type="entry name" value="NON-HAEM DIOXYGENASE N-TERMINAL DOMAIN-CONTAINING PROTEIN"/>
    <property type="match status" value="1"/>
</dbReference>
<accession>A0AAD3CRT8</accession>
<dbReference type="EMBL" id="BLLK01000038">
    <property type="protein sequence ID" value="GFH49589.1"/>
    <property type="molecule type" value="Genomic_DNA"/>
</dbReference>
<dbReference type="PANTHER" id="PTHR48420:SF1">
    <property type="entry name" value="NON-HAEM DIOXYGENASE N-TERMINAL DOMAIN-CONTAINING PROTEIN"/>
    <property type="match status" value="1"/>
</dbReference>
<evidence type="ECO:0000313" key="1">
    <source>
        <dbReference type="EMBL" id="GFH49589.1"/>
    </source>
</evidence>
<comment type="caution">
    <text evidence="1">The sequence shown here is derived from an EMBL/GenBank/DDBJ whole genome shotgun (WGS) entry which is preliminary data.</text>
</comment>
<dbReference type="SUPFAM" id="SSF51197">
    <property type="entry name" value="Clavaminate synthase-like"/>
    <property type="match status" value="1"/>
</dbReference>